<comment type="caution">
    <text evidence="1">The sequence shown here is derived from an EMBL/GenBank/DDBJ whole genome shotgun (WGS) entry which is preliminary data.</text>
</comment>
<proteinExistence type="predicted"/>
<protein>
    <submittedName>
        <fullName evidence="1">Uncharacterized protein</fullName>
    </submittedName>
</protein>
<accession>A0A7Y9F0C2</accession>
<dbReference type="Proteomes" id="UP000516957">
    <property type="component" value="Unassembled WGS sequence"/>
</dbReference>
<evidence type="ECO:0000313" key="1">
    <source>
        <dbReference type="EMBL" id="NYD57298.1"/>
    </source>
</evidence>
<gene>
    <name evidence="1" type="ORF">BKA08_001536</name>
</gene>
<name>A0A7Y9F0C2_9ACTN</name>
<dbReference type="RefSeq" id="WP_179615086.1">
    <property type="nucleotide sequence ID" value="NZ_CP059163.1"/>
</dbReference>
<organism evidence="1 2">
    <name type="scientific">Nocardioides marinisabuli</name>
    <dbReference type="NCBI Taxonomy" id="419476"/>
    <lineage>
        <taxon>Bacteria</taxon>
        <taxon>Bacillati</taxon>
        <taxon>Actinomycetota</taxon>
        <taxon>Actinomycetes</taxon>
        <taxon>Propionibacteriales</taxon>
        <taxon>Nocardioidaceae</taxon>
        <taxon>Nocardioides</taxon>
    </lineage>
</organism>
<keyword evidence="2" id="KW-1185">Reference proteome</keyword>
<evidence type="ECO:0000313" key="2">
    <source>
        <dbReference type="Proteomes" id="UP000516957"/>
    </source>
</evidence>
<dbReference type="AlphaFoldDB" id="A0A7Y9F0C2"/>
<sequence>MPPTIDLSSPPPRPTRLEALPRRITVTLRELQLVAEAAGGAPLPFDLAAAPEAGAEPVPGGLEDRLGRSRGSSEEAAYAEALGSLHDPADSLARRGLLADGRVDDGLAGAVGLLATPEVALDLDLAVEGQRARAWHRQAGGAVATLATVDGLVFELTWFGVDQWPLELARVAVLPEDAATGRSSVPDRLDVPYELLDAAGEAVRSDRPDLLPVLLARHPGVLRDGSGRPLDEVEAAAALAALLHEPRGRLRALVADVSGTETTVVGVVSWVLLADAWRAVRPHGTGARQGRQDGAEHRVDVVRIEPAGLAADLAPVLAEVLDEPGQVPR</sequence>
<dbReference type="EMBL" id="JACCBE010000001">
    <property type="protein sequence ID" value="NYD57298.1"/>
    <property type="molecule type" value="Genomic_DNA"/>
</dbReference>
<reference evidence="1 2" key="1">
    <citation type="submission" date="2020-07" db="EMBL/GenBank/DDBJ databases">
        <title>Sequencing the genomes of 1000 actinobacteria strains.</title>
        <authorList>
            <person name="Klenk H.-P."/>
        </authorList>
    </citation>
    <scope>NUCLEOTIDE SEQUENCE [LARGE SCALE GENOMIC DNA]</scope>
    <source>
        <strain evidence="1 2">DSM 18965</strain>
    </source>
</reference>